<dbReference type="Proteomes" id="UP001595797">
    <property type="component" value="Unassembled WGS sequence"/>
</dbReference>
<reference evidence="4" key="1">
    <citation type="journal article" date="2019" name="Int. J. Syst. Evol. Microbiol.">
        <title>The Global Catalogue of Microorganisms (GCM) 10K type strain sequencing project: providing services to taxonomists for standard genome sequencing and annotation.</title>
        <authorList>
            <consortium name="The Broad Institute Genomics Platform"/>
            <consortium name="The Broad Institute Genome Sequencing Center for Infectious Disease"/>
            <person name="Wu L."/>
            <person name="Ma J."/>
        </authorList>
    </citation>
    <scope>NUCLEOTIDE SEQUENCE [LARGE SCALE GENOMIC DNA]</scope>
    <source>
        <strain evidence="4">CGMCC 4.6946</strain>
    </source>
</reference>
<evidence type="ECO:0000256" key="1">
    <source>
        <dbReference type="SAM" id="MobiDB-lite"/>
    </source>
</evidence>
<keyword evidence="2" id="KW-1133">Transmembrane helix</keyword>
<gene>
    <name evidence="3" type="ORF">ACFPCS_14875</name>
</gene>
<evidence type="ECO:0000256" key="2">
    <source>
        <dbReference type="SAM" id="Phobius"/>
    </source>
</evidence>
<keyword evidence="4" id="KW-1185">Reference proteome</keyword>
<accession>A0ABV9TMV9</accession>
<proteinExistence type="predicted"/>
<sequence>MSEQQQPSVPADPSSGRSAAQWESGAPDRSVLERALDAVTVRRVFGEAYELDGATIVPVAHVRGWGGGGGGSGEQHGESGSGSGLGYGVNASPAGVYVLRDGAVTWQPAVEPVRIALPVGLALVAALGAVGWALASRRS</sequence>
<organism evidence="3 4">
    <name type="scientific">Kocuria oceani</name>
    <dbReference type="NCBI Taxonomy" id="988827"/>
    <lineage>
        <taxon>Bacteria</taxon>
        <taxon>Bacillati</taxon>
        <taxon>Actinomycetota</taxon>
        <taxon>Actinomycetes</taxon>
        <taxon>Micrococcales</taxon>
        <taxon>Micrococcaceae</taxon>
        <taxon>Kocuria</taxon>
    </lineage>
</organism>
<evidence type="ECO:0000313" key="4">
    <source>
        <dbReference type="Proteomes" id="UP001595797"/>
    </source>
</evidence>
<dbReference type="Pfam" id="PF09579">
    <property type="entry name" value="Spore_YtfJ"/>
    <property type="match status" value="1"/>
</dbReference>
<name>A0ABV9TMV9_9MICC</name>
<feature type="transmembrane region" description="Helical" evidence="2">
    <location>
        <begin position="115"/>
        <end position="135"/>
    </location>
</feature>
<feature type="region of interest" description="Disordered" evidence="1">
    <location>
        <begin position="64"/>
        <end position="85"/>
    </location>
</feature>
<dbReference type="InterPro" id="IPR014229">
    <property type="entry name" value="Spore_YtfJ"/>
</dbReference>
<comment type="caution">
    <text evidence="3">The sequence shown here is derived from an EMBL/GenBank/DDBJ whole genome shotgun (WGS) entry which is preliminary data.</text>
</comment>
<dbReference type="EMBL" id="JBHSIW010000021">
    <property type="protein sequence ID" value="MFC4904853.1"/>
    <property type="molecule type" value="Genomic_DNA"/>
</dbReference>
<feature type="region of interest" description="Disordered" evidence="1">
    <location>
        <begin position="1"/>
        <end position="28"/>
    </location>
</feature>
<keyword evidence="2" id="KW-0472">Membrane</keyword>
<keyword evidence="2" id="KW-0812">Transmembrane</keyword>
<evidence type="ECO:0000313" key="3">
    <source>
        <dbReference type="EMBL" id="MFC4904853.1"/>
    </source>
</evidence>
<dbReference type="RefSeq" id="WP_277550823.1">
    <property type="nucleotide sequence ID" value="NZ_JARAMH010000005.1"/>
</dbReference>
<protein>
    <submittedName>
        <fullName evidence="3">Spore germination protein GerW family protein</fullName>
    </submittedName>
</protein>